<accession>J3P9G1</accession>
<dbReference type="Proteomes" id="UP000006039">
    <property type="component" value="Unassembled WGS sequence"/>
</dbReference>
<organism evidence="2">
    <name type="scientific">Gaeumannomyces tritici (strain R3-111a-1)</name>
    <name type="common">Wheat and barley take-all root rot fungus</name>
    <name type="synonym">Gaeumannomyces graminis var. tritici</name>
    <dbReference type="NCBI Taxonomy" id="644352"/>
    <lineage>
        <taxon>Eukaryota</taxon>
        <taxon>Fungi</taxon>
        <taxon>Dikarya</taxon>
        <taxon>Ascomycota</taxon>
        <taxon>Pezizomycotina</taxon>
        <taxon>Sordariomycetes</taxon>
        <taxon>Sordariomycetidae</taxon>
        <taxon>Magnaporthales</taxon>
        <taxon>Magnaporthaceae</taxon>
        <taxon>Gaeumannomyces</taxon>
    </lineage>
</organism>
<reference evidence="2" key="2">
    <citation type="submission" date="2010-07" db="EMBL/GenBank/DDBJ databases">
        <authorList>
            <consortium name="The Broad Institute Genome Sequencing Platform"/>
            <consortium name="Broad Institute Genome Sequencing Center for Infectious Disease"/>
            <person name="Ma L.-J."/>
            <person name="Dead R."/>
            <person name="Young S."/>
            <person name="Zeng Q."/>
            <person name="Koehrsen M."/>
            <person name="Alvarado L."/>
            <person name="Berlin A."/>
            <person name="Chapman S.B."/>
            <person name="Chen Z."/>
            <person name="Freedman E."/>
            <person name="Gellesch M."/>
            <person name="Goldberg J."/>
            <person name="Griggs A."/>
            <person name="Gujja S."/>
            <person name="Heilman E.R."/>
            <person name="Heiman D."/>
            <person name="Hepburn T."/>
            <person name="Howarth C."/>
            <person name="Jen D."/>
            <person name="Larson L."/>
            <person name="Mehta T."/>
            <person name="Neiman D."/>
            <person name="Pearson M."/>
            <person name="Roberts A."/>
            <person name="Saif S."/>
            <person name="Shea T."/>
            <person name="Shenoy N."/>
            <person name="Sisk P."/>
            <person name="Stolte C."/>
            <person name="Sykes S."/>
            <person name="Walk T."/>
            <person name="White J."/>
            <person name="Yandava C."/>
            <person name="Haas B."/>
            <person name="Nusbaum C."/>
            <person name="Birren B."/>
        </authorList>
    </citation>
    <scope>NUCLEOTIDE SEQUENCE</scope>
    <source>
        <strain evidence="2">R3-111a-1</strain>
    </source>
</reference>
<evidence type="ECO:0000313" key="3">
    <source>
        <dbReference type="EnsemblFungi" id="EJT73297"/>
    </source>
</evidence>
<dbReference type="RefSeq" id="XP_009226271.1">
    <property type="nucleotide sequence ID" value="XM_009228007.1"/>
</dbReference>
<protein>
    <submittedName>
        <fullName evidence="2 3">Uncharacterized protein</fullName>
    </submittedName>
</protein>
<dbReference type="GeneID" id="20350600"/>
<dbReference type="AlphaFoldDB" id="J3P9G1"/>
<feature type="region of interest" description="Disordered" evidence="1">
    <location>
        <begin position="81"/>
        <end position="102"/>
    </location>
</feature>
<keyword evidence="4" id="KW-1185">Reference proteome</keyword>
<name>J3P9G1_GAET3</name>
<reference evidence="2" key="3">
    <citation type="submission" date="2010-09" db="EMBL/GenBank/DDBJ databases">
        <title>Annotation of Gaeumannomyces graminis var. tritici R3-111a-1.</title>
        <authorList>
            <consortium name="The Broad Institute Genome Sequencing Platform"/>
            <person name="Ma L.-J."/>
            <person name="Dead R."/>
            <person name="Young S.K."/>
            <person name="Zeng Q."/>
            <person name="Gargeya S."/>
            <person name="Fitzgerald M."/>
            <person name="Haas B."/>
            <person name="Abouelleil A."/>
            <person name="Alvarado L."/>
            <person name="Arachchi H.M."/>
            <person name="Berlin A."/>
            <person name="Brown A."/>
            <person name="Chapman S.B."/>
            <person name="Chen Z."/>
            <person name="Dunbar C."/>
            <person name="Freedman E."/>
            <person name="Gearin G."/>
            <person name="Gellesch M."/>
            <person name="Goldberg J."/>
            <person name="Griggs A."/>
            <person name="Gujja S."/>
            <person name="Heiman D."/>
            <person name="Howarth C."/>
            <person name="Larson L."/>
            <person name="Lui A."/>
            <person name="MacDonald P.J.P."/>
            <person name="Mehta T."/>
            <person name="Montmayeur A."/>
            <person name="Murphy C."/>
            <person name="Neiman D."/>
            <person name="Pearson M."/>
            <person name="Priest M."/>
            <person name="Roberts A."/>
            <person name="Saif S."/>
            <person name="Shea T."/>
            <person name="Shenoy N."/>
            <person name="Sisk P."/>
            <person name="Stolte C."/>
            <person name="Sykes S."/>
            <person name="Yandava C."/>
            <person name="Wortman J."/>
            <person name="Nusbaum C."/>
            <person name="Birren B."/>
        </authorList>
    </citation>
    <scope>NUCLEOTIDE SEQUENCE</scope>
    <source>
        <strain evidence="2">R3-111a-1</strain>
    </source>
</reference>
<evidence type="ECO:0000313" key="2">
    <source>
        <dbReference type="EMBL" id="EJT73297.1"/>
    </source>
</evidence>
<gene>
    <name evidence="3" type="primary">20350600</name>
    <name evidence="2" type="ORF">GGTG_10142</name>
</gene>
<evidence type="ECO:0000313" key="4">
    <source>
        <dbReference type="Proteomes" id="UP000006039"/>
    </source>
</evidence>
<reference evidence="3" key="5">
    <citation type="submission" date="2018-04" db="UniProtKB">
        <authorList>
            <consortium name="EnsemblFungi"/>
        </authorList>
    </citation>
    <scope>IDENTIFICATION</scope>
    <source>
        <strain evidence="3">R3-111a-1</strain>
    </source>
</reference>
<reference evidence="3" key="4">
    <citation type="journal article" date="2015" name="G3 (Bethesda)">
        <title>Genome sequences of three phytopathogenic species of the Magnaporthaceae family of fungi.</title>
        <authorList>
            <person name="Okagaki L.H."/>
            <person name="Nunes C.C."/>
            <person name="Sailsbery J."/>
            <person name="Clay B."/>
            <person name="Brown D."/>
            <person name="John T."/>
            <person name="Oh Y."/>
            <person name="Young N."/>
            <person name="Fitzgerald M."/>
            <person name="Haas B.J."/>
            <person name="Zeng Q."/>
            <person name="Young S."/>
            <person name="Adiconis X."/>
            <person name="Fan L."/>
            <person name="Levin J.Z."/>
            <person name="Mitchell T.K."/>
            <person name="Okubara P.A."/>
            <person name="Farman M.L."/>
            <person name="Kohn L.M."/>
            <person name="Birren B."/>
            <person name="Ma L.-J."/>
            <person name="Dean R.A."/>
        </authorList>
    </citation>
    <scope>NUCLEOTIDE SEQUENCE</scope>
    <source>
        <strain evidence="3">R3-111a-1</strain>
    </source>
</reference>
<dbReference type="VEuPathDB" id="FungiDB:GGTG_10142"/>
<dbReference type="EnsemblFungi" id="EJT73297">
    <property type="protein sequence ID" value="EJT73297"/>
    <property type="gene ID" value="GGTG_10142"/>
</dbReference>
<sequence length="102" mass="10270">MAAQSSSVLCKGTLDASRCCPGPPFARVCAVSCALGTCNAMSLPVGDARKNPTCVAFHGTQLLGSVIGRALTGVKSGPFLSRPGPNIESSVRLPTAGNPAKL</sequence>
<dbReference type="EMBL" id="GL385399">
    <property type="protein sequence ID" value="EJT73297.1"/>
    <property type="molecule type" value="Genomic_DNA"/>
</dbReference>
<reference evidence="4" key="1">
    <citation type="submission" date="2010-07" db="EMBL/GenBank/DDBJ databases">
        <title>The genome sequence of Gaeumannomyces graminis var. tritici strain R3-111a-1.</title>
        <authorList>
            <consortium name="The Broad Institute Genome Sequencing Platform"/>
            <person name="Ma L.-J."/>
            <person name="Dead R."/>
            <person name="Young S."/>
            <person name="Zeng Q."/>
            <person name="Koehrsen M."/>
            <person name="Alvarado L."/>
            <person name="Berlin A."/>
            <person name="Chapman S.B."/>
            <person name="Chen Z."/>
            <person name="Freedman E."/>
            <person name="Gellesch M."/>
            <person name="Goldberg J."/>
            <person name="Griggs A."/>
            <person name="Gujja S."/>
            <person name="Heilman E.R."/>
            <person name="Heiman D."/>
            <person name="Hepburn T."/>
            <person name="Howarth C."/>
            <person name="Jen D."/>
            <person name="Larson L."/>
            <person name="Mehta T."/>
            <person name="Neiman D."/>
            <person name="Pearson M."/>
            <person name="Roberts A."/>
            <person name="Saif S."/>
            <person name="Shea T."/>
            <person name="Shenoy N."/>
            <person name="Sisk P."/>
            <person name="Stolte C."/>
            <person name="Sykes S."/>
            <person name="Walk T."/>
            <person name="White J."/>
            <person name="Yandava C."/>
            <person name="Haas B."/>
            <person name="Nusbaum C."/>
            <person name="Birren B."/>
        </authorList>
    </citation>
    <scope>NUCLEOTIDE SEQUENCE [LARGE SCALE GENOMIC DNA]</scope>
    <source>
        <strain evidence="4">R3-111a-1</strain>
    </source>
</reference>
<evidence type="ECO:0000256" key="1">
    <source>
        <dbReference type="SAM" id="MobiDB-lite"/>
    </source>
</evidence>
<proteinExistence type="predicted"/>
<dbReference type="HOGENOM" id="CLU_2277693_0_0_1"/>